<dbReference type="NCBIfam" id="TIGR00121">
    <property type="entry name" value="birA_ligase"/>
    <property type="match status" value="1"/>
</dbReference>
<dbReference type="InterPro" id="IPR004408">
    <property type="entry name" value="Biotin_CoA_COase_ligase"/>
</dbReference>
<dbReference type="RefSeq" id="WP_012797387.1">
    <property type="nucleotide sequence ID" value="NC_013165.1"/>
</dbReference>
<dbReference type="HOGENOM" id="CLU_051096_3_0_11"/>
<dbReference type="GO" id="GO:0004077">
    <property type="term" value="F:biotin--[biotin carboxyl-carrier protein] ligase activity"/>
    <property type="evidence" value="ECO:0007669"/>
    <property type="project" value="InterPro"/>
</dbReference>
<dbReference type="KEGG" id="shi:Shel_02060"/>
<dbReference type="EMBL" id="CP001684">
    <property type="protein sequence ID" value="ACV21276.1"/>
    <property type="molecule type" value="Genomic_DNA"/>
</dbReference>
<protein>
    <submittedName>
        <fullName evidence="3">BirA, biotin-(Acetyl-CoA-carboxylase) ligase</fullName>
    </submittedName>
</protein>
<organism evidence="3 4">
    <name type="scientific">Slackia heliotrinireducens (strain ATCC 29202 / DSM 20476 / NCTC 11029 / RHS 1)</name>
    <name type="common">Peptococcus heliotrinreducens</name>
    <dbReference type="NCBI Taxonomy" id="471855"/>
    <lineage>
        <taxon>Bacteria</taxon>
        <taxon>Bacillati</taxon>
        <taxon>Actinomycetota</taxon>
        <taxon>Coriobacteriia</taxon>
        <taxon>Eggerthellales</taxon>
        <taxon>Eggerthellaceae</taxon>
        <taxon>Slackia</taxon>
    </lineage>
</organism>
<dbReference type="SUPFAM" id="SSF55681">
    <property type="entry name" value="Class II aaRS and biotin synthetases"/>
    <property type="match status" value="1"/>
</dbReference>
<sequence>MAFDITYKQTTGSTNDDVWDLAQAGAPQGTCVAAFEQTAGRGKWDRVWVGPRGGLYFSFILRPTTPVSEWPQMSPAIAEAIAKVVREQTGAGADEVWVKLPNDVLCHQGKLCGILLEAKDGVVVVGCGLNVFPPETPAQTDGRNVPAYVSDLGNFVGVTGVDPAKADAHDAYLTALVPKLAASIEEAVL</sequence>
<reference evidence="3 4" key="1">
    <citation type="journal article" date="2009" name="Stand. Genomic Sci.">
        <title>Complete genome sequence of Slackia heliotrinireducens type strain (RHS 1).</title>
        <authorList>
            <person name="Pukall R."/>
            <person name="Lapidus A."/>
            <person name="Nolan M."/>
            <person name="Copeland A."/>
            <person name="Glavina Del Rio T."/>
            <person name="Lucas S."/>
            <person name="Chen F."/>
            <person name="Tice H."/>
            <person name="Cheng J.F."/>
            <person name="Chertkov O."/>
            <person name="Bruce D."/>
            <person name="Goodwin L."/>
            <person name="Kuske C."/>
            <person name="Brettin T."/>
            <person name="Detter J.C."/>
            <person name="Han C."/>
            <person name="Pitluck S."/>
            <person name="Pati A."/>
            <person name="Mavrommatis K."/>
            <person name="Ivanova N."/>
            <person name="Ovchinnikova G."/>
            <person name="Chen A."/>
            <person name="Palaniappan K."/>
            <person name="Schneider S."/>
            <person name="Rohde M."/>
            <person name="Chain P."/>
            <person name="D'haeseleer P."/>
            <person name="Goker M."/>
            <person name="Bristow J."/>
            <person name="Eisen J.A."/>
            <person name="Markowitz V."/>
            <person name="Kyrpides N.C."/>
            <person name="Klenk H.P."/>
            <person name="Hugenholtz P."/>
        </authorList>
    </citation>
    <scope>NUCLEOTIDE SEQUENCE [LARGE SCALE GENOMIC DNA]</scope>
    <source>
        <strain evidence="4">ATCC 29202 / DSM 20476 / NCTC 11029 / RHS 1</strain>
    </source>
</reference>
<dbReference type="Gene3D" id="3.30.930.10">
    <property type="entry name" value="Bira Bifunctional Protein, Domain 2"/>
    <property type="match status" value="1"/>
</dbReference>
<dbReference type="PANTHER" id="PTHR12835">
    <property type="entry name" value="BIOTIN PROTEIN LIGASE"/>
    <property type="match status" value="1"/>
</dbReference>
<dbReference type="GO" id="GO:0005737">
    <property type="term" value="C:cytoplasm"/>
    <property type="evidence" value="ECO:0007669"/>
    <property type="project" value="TreeGrafter"/>
</dbReference>
<proteinExistence type="predicted"/>
<gene>
    <name evidence="3" type="ordered locus">Shel_02060</name>
</gene>
<name>C7N1I4_SLAHD</name>
<evidence type="ECO:0000256" key="1">
    <source>
        <dbReference type="ARBA" id="ARBA00022598"/>
    </source>
</evidence>
<dbReference type="Pfam" id="PF03099">
    <property type="entry name" value="BPL_LplA_LipB"/>
    <property type="match status" value="1"/>
</dbReference>
<dbReference type="PROSITE" id="PS51733">
    <property type="entry name" value="BPL_LPL_CATALYTIC"/>
    <property type="match status" value="1"/>
</dbReference>
<dbReference type="InterPro" id="IPR045864">
    <property type="entry name" value="aa-tRNA-synth_II/BPL/LPL"/>
</dbReference>
<evidence type="ECO:0000259" key="2">
    <source>
        <dbReference type="PROSITE" id="PS51733"/>
    </source>
</evidence>
<keyword evidence="1 3" id="KW-0436">Ligase</keyword>
<dbReference type="STRING" id="471855.Shel_02060"/>
<dbReference type="InterPro" id="IPR004143">
    <property type="entry name" value="BPL_LPL_catalytic"/>
</dbReference>
<keyword evidence="4" id="KW-1185">Reference proteome</keyword>
<feature type="domain" description="BPL/LPL catalytic" evidence="2">
    <location>
        <begin position="1"/>
        <end position="177"/>
    </location>
</feature>
<dbReference type="Proteomes" id="UP000002026">
    <property type="component" value="Chromosome"/>
</dbReference>
<accession>C7N1I4</accession>
<evidence type="ECO:0000313" key="3">
    <source>
        <dbReference type="EMBL" id="ACV21276.1"/>
    </source>
</evidence>
<dbReference type="eggNOG" id="COG0340">
    <property type="taxonomic scope" value="Bacteria"/>
</dbReference>
<dbReference type="CDD" id="cd16442">
    <property type="entry name" value="BPL"/>
    <property type="match status" value="1"/>
</dbReference>
<dbReference type="AlphaFoldDB" id="C7N1I4"/>
<dbReference type="PANTHER" id="PTHR12835:SF5">
    <property type="entry name" value="BIOTIN--PROTEIN LIGASE"/>
    <property type="match status" value="1"/>
</dbReference>
<evidence type="ECO:0000313" key="4">
    <source>
        <dbReference type="Proteomes" id="UP000002026"/>
    </source>
</evidence>